<dbReference type="GeneID" id="94192313"/>
<reference evidence="1 2" key="1">
    <citation type="submission" date="2021-06" db="EMBL/GenBank/DDBJ databases">
        <title>Genome sequence of Babesia caballi.</title>
        <authorList>
            <person name="Yamagishi J."/>
            <person name="Kidaka T."/>
            <person name="Ochi A."/>
        </authorList>
    </citation>
    <scope>NUCLEOTIDE SEQUENCE [LARGE SCALE GENOMIC DNA]</scope>
    <source>
        <strain evidence="1">USDA-D6B2</strain>
    </source>
</reference>
<evidence type="ECO:0000313" key="2">
    <source>
        <dbReference type="Proteomes" id="UP001497744"/>
    </source>
</evidence>
<name>A0AAV4LLY0_BABCB</name>
<evidence type="ECO:0000313" key="1">
    <source>
        <dbReference type="EMBL" id="GIX60830.1"/>
    </source>
</evidence>
<comment type="caution">
    <text evidence="1">The sequence shown here is derived from an EMBL/GenBank/DDBJ whole genome shotgun (WGS) entry which is preliminary data.</text>
</comment>
<protein>
    <submittedName>
        <fullName evidence="1">BmGPI8, Sexual stage antigen, Pfam s48/45</fullName>
    </submittedName>
</protein>
<dbReference type="Proteomes" id="UP001497744">
    <property type="component" value="Unassembled WGS sequence"/>
</dbReference>
<dbReference type="AlphaFoldDB" id="A0AAV4LLY0"/>
<dbReference type="EMBL" id="BPLF01000001">
    <property type="protein sequence ID" value="GIX60830.1"/>
    <property type="molecule type" value="Genomic_DNA"/>
</dbReference>
<accession>A0AAV4LLY0</accession>
<organism evidence="1 2">
    <name type="scientific">Babesia caballi</name>
    <dbReference type="NCBI Taxonomy" id="5871"/>
    <lineage>
        <taxon>Eukaryota</taxon>
        <taxon>Sar</taxon>
        <taxon>Alveolata</taxon>
        <taxon>Apicomplexa</taxon>
        <taxon>Aconoidasida</taxon>
        <taxon>Piroplasmida</taxon>
        <taxon>Babesiidae</taxon>
        <taxon>Babesia</taxon>
    </lineage>
</organism>
<keyword evidence="2" id="KW-1185">Reference proteome</keyword>
<dbReference type="RefSeq" id="XP_067712901.1">
    <property type="nucleotide sequence ID" value="XM_067856800.1"/>
</dbReference>
<proteinExistence type="predicted"/>
<gene>
    <name evidence="1" type="ORF">BcabD6B2_02650</name>
</gene>
<sequence length="880" mass="99978">MKDFALQVLTGVALGAAIWIREAQGAAHHGLSPGVYKTLQTRGTPGKLITRFFANIEEKRPVFHAVEVDLFRGETITINCPCAHRSQSCFYPSTLTSYYTSPPYPTKYLNLTHYTESDLRNDILTFADEKMGSLADISDALMLTRYDDTSRRLSFLWNGKTVNQLTILHFVCLKQHMDRDIYNPSVLITVRVIPDQPTIQESLLDINSLVYVPQNHDLVYTKEFSTAENLAVQCQSRQSTKEHMWKAVDLVVLPHNLLVGHEGEETFRSEEWNQSVFSTEMSVNFENVGDGRLLINSNSLSSMFHILKGGVYLNCASNDDEIQQVFRLVSNTVAAIDFIRPRPNPAVEGDTSNEPGEVARYEYMVTNAKAVSMLCPLETHTIEPHSLMSDDSEKFNQEILVNFPNTRVYKRGKSVVVVDFSNSSAIDDMRFEIRCRSTTPNLTSYVFALTNRTMCFFDDNRELWRPCKVVLSPSEELTVRCPRKSENKYLPLQPSDAREGYVKVDDYFVKDRHPALSRNLVVQPIGDIHKITFTGYRNRMLIRDEVHYECGTEERADYKFAGKRPIVIVKLVGEFEDVELDGNIKISAGDLLKPNDGPKLFHVFLGAGMTRKIRCSDFFANHPPTQIYPRSDWEVFDDIPRFFAGMYVDKLRGRPVYATRAMYGLTIKKNPLGSLGYMELSLSDSYKLSSRSDNALYFMCARERLWDDMHSDLVVIQVYIPSNTTNFYGVSVENSLFQLDYEHRSSTYNDATFNIAKYDVVAMHCPKGPTDKRLPECHLRRLPLSDSNTNLFNGNATGEGDLVPQIMQRTEEPGIKSLWYISTEALRQMYNGDPVEVKCYCKSEDETTLAVVNLSSRSGFTYATVTVGIMVIVATTVNRT</sequence>